<protein>
    <submittedName>
        <fullName evidence="1">Uncharacterized protein</fullName>
    </submittedName>
</protein>
<dbReference type="AlphaFoldDB" id="A0A0A9CHB7"/>
<accession>A0A0A9CHB7</accession>
<sequence length="27" mass="3309">MLMILRLRKLLQKISLDKKTVHYICNH</sequence>
<name>A0A0A9CHB7_ARUDO</name>
<evidence type="ECO:0000313" key="1">
    <source>
        <dbReference type="EMBL" id="JAD70912.1"/>
    </source>
</evidence>
<proteinExistence type="predicted"/>
<reference evidence="1" key="2">
    <citation type="journal article" date="2015" name="Data Brief">
        <title>Shoot transcriptome of the giant reed, Arundo donax.</title>
        <authorList>
            <person name="Barrero R.A."/>
            <person name="Guerrero F.D."/>
            <person name="Moolhuijzen P."/>
            <person name="Goolsby J.A."/>
            <person name="Tidwell J."/>
            <person name="Bellgard S.E."/>
            <person name="Bellgard M.I."/>
        </authorList>
    </citation>
    <scope>NUCLEOTIDE SEQUENCE</scope>
    <source>
        <tissue evidence="1">Shoot tissue taken approximately 20 cm above the soil surface</tissue>
    </source>
</reference>
<dbReference type="EMBL" id="GBRH01226983">
    <property type="protein sequence ID" value="JAD70912.1"/>
    <property type="molecule type" value="Transcribed_RNA"/>
</dbReference>
<reference evidence="1" key="1">
    <citation type="submission" date="2014-09" db="EMBL/GenBank/DDBJ databases">
        <authorList>
            <person name="Magalhaes I.L.F."/>
            <person name="Oliveira U."/>
            <person name="Santos F.R."/>
            <person name="Vidigal T.H.D.A."/>
            <person name="Brescovit A.D."/>
            <person name="Santos A.J."/>
        </authorList>
    </citation>
    <scope>NUCLEOTIDE SEQUENCE</scope>
    <source>
        <tissue evidence="1">Shoot tissue taken approximately 20 cm above the soil surface</tissue>
    </source>
</reference>
<organism evidence="1">
    <name type="scientific">Arundo donax</name>
    <name type="common">Giant reed</name>
    <name type="synonym">Donax arundinaceus</name>
    <dbReference type="NCBI Taxonomy" id="35708"/>
    <lineage>
        <taxon>Eukaryota</taxon>
        <taxon>Viridiplantae</taxon>
        <taxon>Streptophyta</taxon>
        <taxon>Embryophyta</taxon>
        <taxon>Tracheophyta</taxon>
        <taxon>Spermatophyta</taxon>
        <taxon>Magnoliopsida</taxon>
        <taxon>Liliopsida</taxon>
        <taxon>Poales</taxon>
        <taxon>Poaceae</taxon>
        <taxon>PACMAD clade</taxon>
        <taxon>Arundinoideae</taxon>
        <taxon>Arundineae</taxon>
        <taxon>Arundo</taxon>
    </lineage>
</organism>